<accession>A0A193G9E8</accession>
<dbReference type="PANTHER" id="PTHR42928">
    <property type="entry name" value="TRICARBOXYLATE-BINDING PROTEIN"/>
    <property type="match status" value="1"/>
</dbReference>
<organism evidence="3 4">
    <name type="scientific">Bordetella flabilis</name>
    <dbReference type="NCBI Taxonomy" id="463014"/>
    <lineage>
        <taxon>Bacteria</taxon>
        <taxon>Pseudomonadati</taxon>
        <taxon>Pseudomonadota</taxon>
        <taxon>Betaproteobacteria</taxon>
        <taxon>Burkholderiales</taxon>
        <taxon>Alcaligenaceae</taxon>
        <taxon>Bordetella</taxon>
    </lineage>
</organism>
<dbReference type="KEGG" id="bfz:BAU07_01000"/>
<dbReference type="PANTHER" id="PTHR42928:SF5">
    <property type="entry name" value="BLR1237 PROTEIN"/>
    <property type="match status" value="1"/>
</dbReference>
<protein>
    <submittedName>
        <fullName evidence="3">LacI family transcriptional regulator</fullName>
    </submittedName>
</protein>
<feature type="chain" id="PRO_5008258700" evidence="2">
    <location>
        <begin position="24"/>
        <end position="321"/>
    </location>
</feature>
<evidence type="ECO:0000256" key="1">
    <source>
        <dbReference type="ARBA" id="ARBA00006987"/>
    </source>
</evidence>
<sequence>MKRRDFIGAAAAMLAAPAVSAQAMPSAPIRIVVGFPPGGGTDAVARLLAQKLGALWNTSVIVENRPGAAGVIAAEYTTKQPADGTTLLMANFSSHAVAPGLYPDLAYNVKRDFAPIVLVGVTPTVLIGNRKHDVKTLQDVVALCKKQSGQITFGSAGLGSVQHLALEMFKLRAGVDAVHVPYKGSGPMMTDLLGGHIDFSFETVPSAIQQIRHGAVVAIAQTNAARSRLLPDVPTVAESGFPGFQATTWYGLVGPARLPKALAERMNRDVDTVLAMPDVAKAMDGYSAEGGGGSVEKFAQFMADEETKWGKVIKEAKVTAT</sequence>
<gene>
    <name evidence="3" type="ORF">BAU07_01000</name>
</gene>
<dbReference type="Proteomes" id="UP000091926">
    <property type="component" value="Chromosome"/>
</dbReference>
<name>A0A193G9E8_9BORD</name>
<dbReference type="InterPro" id="IPR042100">
    <property type="entry name" value="Bug_dom1"/>
</dbReference>
<comment type="similarity">
    <text evidence="1">Belongs to the UPF0065 (bug) family.</text>
</comment>
<dbReference type="PIRSF" id="PIRSF017082">
    <property type="entry name" value="YflP"/>
    <property type="match status" value="1"/>
</dbReference>
<dbReference type="RefSeq" id="WP_066652813.1">
    <property type="nucleotide sequence ID" value="NZ_CBCSCL010000002.1"/>
</dbReference>
<dbReference type="Pfam" id="PF03401">
    <property type="entry name" value="TctC"/>
    <property type="match status" value="1"/>
</dbReference>
<feature type="signal peptide" evidence="2">
    <location>
        <begin position="1"/>
        <end position="23"/>
    </location>
</feature>
<reference evidence="3 4" key="1">
    <citation type="submission" date="2016-06" db="EMBL/GenBank/DDBJ databases">
        <title>Complete genome sequences of Bordetella bronchialis and Bordetella flabilis.</title>
        <authorList>
            <person name="LiPuma J.J."/>
            <person name="Spilker T."/>
        </authorList>
    </citation>
    <scope>NUCLEOTIDE SEQUENCE [LARGE SCALE GENOMIC DNA]</scope>
    <source>
        <strain evidence="3 4">AU10664</strain>
    </source>
</reference>
<dbReference type="SUPFAM" id="SSF53850">
    <property type="entry name" value="Periplasmic binding protein-like II"/>
    <property type="match status" value="1"/>
</dbReference>
<dbReference type="AlphaFoldDB" id="A0A193G9E8"/>
<dbReference type="InterPro" id="IPR005064">
    <property type="entry name" value="BUG"/>
</dbReference>
<evidence type="ECO:0000313" key="3">
    <source>
        <dbReference type="EMBL" id="ANN75889.1"/>
    </source>
</evidence>
<dbReference type="STRING" id="463014.BAU07_01000"/>
<keyword evidence="4" id="KW-1185">Reference proteome</keyword>
<dbReference type="Gene3D" id="3.40.190.10">
    <property type="entry name" value="Periplasmic binding protein-like II"/>
    <property type="match status" value="1"/>
</dbReference>
<proteinExistence type="inferred from homology"/>
<keyword evidence="2" id="KW-0732">Signal</keyword>
<evidence type="ECO:0000256" key="2">
    <source>
        <dbReference type="SAM" id="SignalP"/>
    </source>
</evidence>
<dbReference type="EMBL" id="CP016172">
    <property type="protein sequence ID" value="ANN75889.1"/>
    <property type="molecule type" value="Genomic_DNA"/>
</dbReference>
<dbReference type="CDD" id="cd13578">
    <property type="entry name" value="PBP2_Bug27"/>
    <property type="match status" value="1"/>
</dbReference>
<evidence type="ECO:0000313" key="4">
    <source>
        <dbReference type="Proteomes" id="UP000091926"/>
    </source>
</evidence>
<dbReference type="Gene3D" id="3.40.190.150">
    <property type="entry name" value="Bordetella uptake gene, domain 1"/>
    <property type="match status" value="1"/>
</dbReference>
<dbReference type="OrthoDB" id="8678477at2"/>